<feature type="region of interest" description="Disordered" evidence="1">
    <location>
        <begin position="28"/>
        <end position="79"/>
    </location>
</feature>
<name>A0A9W9LYA0_9EURO</name>
<sequence length="79" mass="8459">MLTKAQPKGSLAATLKEVRSQKYYRGWISNKIQTPSKKSPAQAQPKGTAVTPKQTPSQKTSSKAQPKGSPAAQNTYPSS</sequence>
<protein>
    <submittedName>
        <fullName evidence="2">Uncharacterized protein</fullName>
    </submittedName>
</protein>
<dbReference type="EMBL" id="JAPQKP010000008">
    <property type="protein sequence ID" value="KAJ5181117.1"/>
    <property type="molecule type" value="Genomic_DNA"/>
</dbReference>
<dbReference type="Proteomes" id="UP001150879">
    <property type="component" value="Unassembled WGS sequence"/>
</dbReference>
<comment type="caution">
    <text evidence="2">The sequence shown here is derived from an EMBL/GenBank/DDBJ whole genome shotgun (WGS) entry which is preliminary data.</text>
</comment>
<evidence type="ECO:0000313" key="2">
    <source>
        <dbReference type="EMBL" id="KAJ5181117.1"/>
    </source>
</evidence>
<keyword evidence="3" id="KW-1185">Reference proteome</keyword>
<evidence type="ECO:0000256" key="1">
    <source>
        <dbReference type="SAM" id="MobiDB-lite"/>
    </source>
</evidence>
<dbReference type="AlphaFoldDB" id="A0A9W9LYA0"/>
<feature type="compositionally biased region" description="Polar residues" evidence="1">
    <location>
        <begin position="51"/>
        <end position="64"/>
    </location>
</feature>
<gene>
    <name evidence="2" type="ORF">N7472_011077</name>
</gene>
<reference evidence="2" key="1">
    <citation type="submission" date="2022-11" db="EMBL/GenBank/DDBJ databases">
        <authorList>
            <person name="Petersen C."/>
        </authorList>
    </citation>
    <scope>NUCLEOTIDE SEQUENCE</scope>
    <source>
        <strain evidence="2">IBT 16849</strain>
    </source>
</reference>
<evidence type="ECO:0000313" key="3">
    <source>
        <dbReference type="Proteomes" id="UP001150879"/>
    </source>
</evidence>
<reference evidence="2" key="2">
    <citation type="journal article" date="2023" name="IMA Fungus">
        <title>Comparative genomic study of the Penicillium genus elucidates a diverse pangenome and 15 lateral gene transfer events.</title>
        <authorList>
            <person name="Petersen C."/>
            <person name="Sorensen T."/>
            <person name="Nielsen M.R."/>
            <person name="Sondergaard T.E."/>
            <person name="Sorensen J.L."/>
            <person name="Fitzpatrick D.A."/>
            <person name="Frisvad J.C."/>
            <person name="Nielsen K.L."/>
        </authorList>
    </citation>
    <scope>NUCLEOTIDE SEQUENCE</scope>
    <source>
        <strain evidence="2">IBT 16849</strain>
    </source>
</reference>
<proteinExistence type="predicted"/>
<organism evidence="2 3">
    <name type="scientific">Penicillium cf. griseofulvum</name>
    <dbReference type="NCBI Taxonomy" id="2972120"/>
    <lineage>
        <taxon>Eukaryota</taxon>
        <taxon>Fungi</taxon>
        <taxon>Dikarya</taxon>
        <taxon>Ascomycota</taxon>
        <taxon>Pezizomycotina</taxon>
        <taxon>Eurotiomycetes</taxon>
        <taxon>Eurotiomycetidae</taxon>
        <taxon>Eurotiales</taxon>
        <taxon>Aspergillaceae</taxon>
        <taxon>Penicillium</taxon>
    </lineage>
</organism>
<accession>A0A9W9LYA0</accession>
<feature type="compositionally biased region" description="Polar residues" evidence="1">
    <location>
        <begin position="30"/>
        <end position="42"/>
    </location>
</feature>